<evidence type="ECO:0000256" key="1">
    <source>
        <dbReference type="SAM" id="MobiDB-lite"/>
    </source>
</evidence>
<evidence type="ECO:0000313" key="2">
    <source>
        <dbReference type="EMBL" id="VTP00959.1"/>
    </source>
</evidence>
<feature type="compositionally biased region" description="Gly residues" evidence="1">
    <location>
        <begin position="427"/>
        <end position="443"/>
    </location>
</feature>
<protein>
    <submittedName>
        <fullName evidence="2">Uncharacterized protein</fullName>
    </submittedName>
</protein>
<gene>
    <name evidence="2" type="ORF">BIN_B_03821</name>
</gene>
<accession>A0A653EUE6</accession>
<feature type="compositionally biased region" description="Gly residues" evidence="1">
    <location>
        <begin position="292"/>
        <end position="309"/>
    </location>
</feature>
<organism evidence="2">
    <name type="scientific">Mycobacterium riyadhense</name>
    <dbReference type="NCBI Taxonomy" id="486698"/>
    <lineage>
        <taxon>Bacteria</taxon>
        <taxon>Bacillati</taxon>
        <taxon>Actinomycetota</taxon>
        <taxon>Actinomycetes</taxon>
        <taxon>Mycobacteriales</taxon>
        <taxon>Mycobacteriaceae</taxon>
        <taxon>Mycobacterium</taxon>
    </lineage>
</organism>
<name>A0A653EUE6_9MYCO</name>
<sequence length="842" mass="85506">MADTGSGLAGGVDAAEHIGRQLYAQALGASKVARGAAGTLQSEVGESAFAHAIKDGRRPPDSVWQHLDSWYDFHTDAHQDLNEAIERSKSTHSQQFAQALQGEAGEALQVKLRDNHQLWGAHADKHQAAGLASYQVSAIVQNAQGEIDRIAEHGEQEFYDAVQRHDPVGALQVWRTYSGQADSVVTRTAPTVARVLREAGFDIPLDTPPKTGDGTHTDQDDKKPKVKPATNEHHKDGTRSDLPGDGTDGTHSDLTPGDDNPPVPVQPTGDGTRSDLLPRPGQTPFMPTNFGPSGGGSGLGSGTGVGGGRMPSLGSGFPSQLGSMGGMGAGTLPASAVSQAPSAGAVSPASASPLANTGSSFQSGLASGMGATGGMAAPVAPRAQQPTAPIGASQPPVAAPDAAGAMSPAGVGSGTGWAAQPVDSAGLSGGHGGTGTPVSGGGAMIPPAGMAAQPLAPYSPPGAGAPGAGSGVPGAPTSPAGGSGAGVGGPGGGSGPPGAPPMLAGNPGSSGAMSALATSSTDVNPDLITAQRILGELVQGGEQSKMLVLWAVVVLRSPVGSHIAVANNVGGGGYLPATVYLPSTVRLAVNDAALPIGWADVWMGCQFPSKILIDYCDRLRKVSAGVSVSALVTTELWADPPAGFTGDFVGMDHRDALRLVNEASTPKLDAAHQHRLAVLDPGLFQRVNGLDRGRDISAWAAATLTRTVFQEASNADGTGSPLVEHADAEMLQAVSSGAATPAMWASYDRSVEQRHNGAVAWPSGFAPRDNDDSDAARAAILWYTHYYQIGRMIELIQSWKGGTPRLAELAYCGIKAGFGPTVVTTIAAMEQHLTQRRQSAAH</sequence>
<feature type="compositionally biased region" description="Gly residues" evidence="1">
    <location>
        <begin position="481"/>
        <end position="496"/>
    </location>
</feature>
<feature type="region of interest" description="Disordered" evidence="1">
    <location>
        <begin position="200"/>
        <end position="324"/>
    </location>
</feature>
<proteinExistence type="predicted"/>
<feature type="compositionally biased region" description="Low complexity" evidence="1">
    <location>
        <begin position="395"/>
        <end position="409"/>
    </location>
</feature>
<dbReference type="EMBL" id="LR589110">
    <property type="protein sequence ID" value="VTP00959.1"/>
    <property type="molecule type" value="Genomic_DNA"/>
</dbReference>
<feature type="compositionally biased region" description="Basic and acidic residues" evidence="1">
    <location>
        <begin position="230"/>
        <end position="239"/>
    </location>
</feature>
<dbReference type="AlphaFoldDB" id="A0A653EUE6"/>
<reference evidence="2" key="1">
    <citation type="submission" date="2019-05" db="EMBL/GenBank/DDBJ databases">
        <authorList>
            <person name="Naeem R."/>
            <person name="Antony C."/>
            <person name="Guan Q."/>
        </authorList>
    </citation>
    <scope>NUCLEOTIDE SEQUENCE</scope>
    <source>
        <strain evidence="2">2</strain>
    </source>
</reference>
<feature type="region of interest" description="Disordered" evidence="1">
    <location>
        <begin position="376"/>
        <end position="516"/>
    </location>
</feature>
<feature type="compositionally biased region" description="Basic and acidic residues" evidence="1">
    <location>
        <begin position="213"/>
        <end position="223"/>
    </location>
</feature>
<feature type="compositionally biased region" description="Low complexity" evidence="1">
    <location>
        <begin position="444"/>
        <end position="456"/>
    </location>
</feature>